<evidence type="ECO:0000256" key="1">
    <source>
        <dbReference type="SAM" id="MobiDB-lite"/>
    </source>
</evidence>
<dbReference type="SUPFAM" id="SSF54277">
    <property type="entry name" value="CAD &amp; PB1 domains"/>
    <property type="match status" value="1"/>
</dbReference>
<name>A0A0M0JCN1_9EUKA</name>
<dbReference type="AlphaFoldDB" id="A0A0M0JCN1"/>
<reference evidence="3" key="1">
    <citation type="journal article" date="2015" name="PLoS Genet.">
        <title>Genome Sequence and Transcriptome Analyses of Chrysochromulina tobin: Metabolic Tools for Enhanced Algal Fitness in the Prominent Order Prymnesiales (Haptophyceae).</title>
        <authorList>
            <person name="Hovde B.T."/>
            <person name="Deodato C.R."/>
            <person name="Hunsperger H.M."/>
            <person name="Ryken S.A."/>
            <person name="Yost W."/>
            <person name="Jha R.K."/>
            <person name="Patterson J."/>
            <person name="Monnat R.J. Jr."/>
            <person name="Barlow S.B."/>
            <person name="Starkenburg S.R."/>
            <person name="Cattolico R.A."/>
        </authorList>
    </citation>
    <scope>NUCLEOTIDE SEQUENCE</scope>
    <source>
        <strain evidence="3">CCMP291</strain>
    </source>
</reference>
<protein>
    <recommendedName>
        <fullName evidence="4">PB1 domain-containing protein</fullName>
    </recommendedName>
</protein>
<evidence type="ECO:0000313" key="3">
    <source>
        <dbReference type="Proteomes" id="UP000037460"/>
    </source>
</evidence>
<accession>A0A0M0JCN1</accession>
<feature type="compositionally biased region" description="Acidic residues" evidence="1">
    <location>
        <begin position="239"/>
        <end position="248"/>
    </location>
</feature>
<feature type="region of interest" description="Disordered" evidence="1">
    <location>
        <begin position="224"/>
        <end position="248"/>
    </location>
</feature>
<sequence length="248" mass="26836">MPPSPISDDDFERLPPNSTAAAARCPLAPLGASSQVAAQASSQAGAKGCRQPPETVERVHELCREGLSLSGIRNKLNEEGFKNSRGQVWPINNDHAVVIRIITKKGYTLRPPASQPVAKYPRVYRGAAGAAALAEDSNLIAFKLKLESGEKCLLDRSLSFDALCDEARKALHPGLPPAEQPLVRRFTFVDHEGDMIAIMNDMQLKSAILSFKFDEARYLQLKADTTSGPMPAASASVQELDDDEEPAD</sequence>
<evidence type="ECO:0000313" key="2">
    <source>
        <dbReference type="EMBL" id="KOO24117.1"/>
    </source>
</evidence>
<gene>
    <name evidence="2" type="ORF">Ctob_004916</name>
</gene>
<dbReference type="EMBL" id="JWZX01003124">
    <property type="protein sequence ID" value="KOO24117.1"/>
    <property type="molecule type" value="Genomic_DNA"/>
</dbReference>
<keyword evidence="3" id="KW-1185">Reference proteome</keyword>
<comment type="caution">
    <text evidence="2">The sequence shown here is derived from an EMBL/GenBank/DDBJ whole genome shotgun (WGS) entry which is preliminary data.</text>
</comment>
<proteinExistence type="predicted"/>
<organism evidence="2 3">
    <name type="scientific">Chrysochromulina tobinii</name>
    <dbReference type="NCBI Taxonomy" id="1460289"/>
    <lineage>
        <taxon>Eukaryota</taxon>
        <taxon>Haptista</taxon>
        <taxon>Haptophyta</taxon>
        <taxon>Prymnesiophyceae</taxon>
        <taxon>Prymnesiales</taxon>
        <taxon>Chrysochromulinaceae</taxon>
        <taxon>Chrysochromulina</taxon>
    </lineage>
</organism>
<dbReference type="Proteomes" id="UP000037460">
    <property type="component" value="Unassembled WGS sequence"/>
</dbReference>
<evidence type="ECO:0008006" key="4">
    <source>
        <dbReference type="Google" id="ProtNLM"/>
    </source>
</evidence>